<accession>A0ACD3AFN3</accession>
<protein>
    <submittedName>
        <fullName evidence="1">Uncharacterized protein</fullName>
    </submittedName>
</protein>
<dbReference type="Proteomes" id="UP000308600">
    <property type="component" value="Unassembled WGS sequence"/>
</dbReference>
<proteinExistence type="predicted"/>
<keyword evidence="2" id="KW-1185">Reference proteome</keyword>
<evidence type="ECO:0000313" key="2">
    <source>
        <dbReference type="Proteomes" id="UP000308600"/>
    </source>
</evidence>
<organism evidence="1 2">
    <name type="scientific">Pluteus cervinus</name>
    <dbReference type="NCBI Taxonomy" id="181527"/>
    <lineage>
        <taxon>Eukaryota</taxon>
        <taxon>Fungi</taxon>
        <taxon>Dikarya</taxon>
        <taxon>Basidiomycota</taxon>
        <taxon>Agaricomycotina</taxon>
        <taxon>Agaricomycetes</taxon>
        <taxon>Agaricomycetidae</taxon>
        <taxon>Agaricales</taxon>
        <taxon>Pluteineae</taxon>
        <taxon>Pluteaceae</taxon>
        <taxon>Pluteus</taxon>
    </lineage>
</organism>
<reference evidence="1 2" key="1">
    <citation type="journal article" date="2019" name="Nat. Ecol. Evol.">
        <title>Megaphylogeny resolves global patterns of mushroom evolution.</title>
        <authorList>
            <person name="Varga T."/>
            <person name="Krizsan K."/>
            <person name="Foldi C."/>
            <person name="Dima B."/>
            <person name="Sanchez-Garcia M."/>
            <person name="Sanchez-Ramirez S."/>
            <person name="Szollosi G.J."/>
            <person name="Szarkandi J.G."/>
            <person name="Papp V."/>
            <person name="Albert L."/>
            <person name="Andreopoulos W."/>
            <person name="Angelini C."/>
            <person name="Antonin V."/>
            <person name="Barry K.W."/>
            <person name="Bougher N.L."/>
            <person name="Buchanan P."/>
            <person name="Buyck B."/>
            <person name="Bense V."/>
            <person name="Catcheside P."/>
            <person name="Chovatia M."/>
            <person name="Cooper J."/>
            <person name="Damon W."/>
            <person name="Desjardin D."/>
            <person name="Finy P."/>
            <person name="Geml J."/>
            <person name="Haridas S."/>
            <person name="Hughes K."/>
            <person name="Justo A."/>
            <person name="Karasinski D."/>
            <person name="Kautmanova I."/>
            <person name="Kiss B."/>
            <person name="Kocsube S."/>
            <person name="Kotiranta H."/>
            <person name="LaButti K.M."/>
            <person name="Lechner B.E."/>
            <person name="Liimatainen K."/>
            <person name="Lipzen A."/>
            <person name="Lukacs Z."/>
            <person name="Mihaltcheva S."/>
            <person name="Morgado L.N."/>
            <person name="Niskanen T."/>
            <person name="Noordeloos M.E."/>
            <person name="Ohm R.A."/>
            <person name="Ortiz-Santana B."/>
            <person name="Ovrebo C."/>
            <person name="Racz N."/>
            <person name="Riley R."/>
            <person name="Savchenko A."/>
            <person name="Shiryaev A."/>
            <person name="Soop K."/>
            <person name="Spirin V."/>
            <person name="Szebenyi C."/>
            <person name="Tomsovsky M."/>
            <person name="Tulloss R.E."/>
            <person name="Uehling J."/>
            <person name="Grigoriev I.V."/>
            <person name="Vagvolgyi C."/>
            <person name="Papp T."/>
            <person name="Martin F.M."/>
            <person name="Miettinen O."/>
            <person name="Hibbett D.S."/>
            <person name="Nagy L.G."/>
        </authorList>
    </citation>
    <scope>NUCLEOTIDE SEQUENCE [LARGE SCALE GENOMIC DNA]</scope>
    <source>
        <strain evidence="1 2">NL-1719</strain>
    </source>
</reference>
<gene>
    <name evidence="1" type="ORF">BDN72DRAFT_846617</name>
</gene>
<name>A0ACD3AFN3_9AGAR</name>
<dbReference type="EMBL" id="ML208474">
    <property type="protein sequence ID" value="TFK64455.1"/>
    <property type="molecule type" value="Genomic_DNA"/>
</dbReference>
<evidence type="ECO:0000313" key="1">
    <source>
        <dbReference type="EMBL" id="TFK64455.1"/>
    </source>
</evidence>
<sequence length="199" mass="21348">MSAFKGLYAFQLSALGVLLLLASAHGHGVITKPKPRAIGAANQAACGEGVYGVLKKDDHGPIESAAAKTDSGYNATACHLFFCRGLQFDDNKSNVQTYKAGQVVPFHVDIAAHHTGYANVSIFNLATQEPIGAPLVSWSVYANDTLGPSEWPPNESDFNVTIPSNLGTTCSKAGQCAIQWWWYGYNKQTYESCVDFVVA</sequence>